<dbReference type="AlphaFoldDB" id="A0A2T3M7H3"/>
<name>A0A2T3M7H3_PHOLE</name>
<dbReference type="Proteomes" id="UP000240410">
    <property type="component" value="Unassembled WGS sequence"/>
</dbReference>
<evidence type="ECO:0000313" key="1">
    <source>
        <dbReference type="EMBL" id="PSV88119.1"/>
    </source>
</evidence>
<proteinExistence type="predicted"/>
<gene>
    <name evidence="1" type="ORF">CTM89_15170</name>
</gene>
<protein>
    <submittedName>
        <fullName evidence="1">Uncharacterized protein</fullName>
    </submittedName>
</protein>
<organism evidence="1 2">
    <name type="scientific">Photobacterium leiognathi</name>
    <dbReference type="NCBI Taxonomy" id="553611"/>
    <lineage>
        <taxon>Bacteria</taxon>
        <taxon>Pseudomonadati</taxon>
        <taxon>Pseudomonadota</taxon>
        <taxon>Gammaproteobacteria</taxon>
        <taxon>Vibrionales</taxon>
        <taxon>Vibrionaceae</taxon>
        <taxon>Photobacterium</taxon>
    </lineage>
</organism>
<dbReference type="EMBL" id="PYOJ01000020">
    <property type="protein sequence ID" value="PSV88119.1"/>
    <property type="molecule type" value="Genomic_DNA"/>
</dbReference>
<accession>A0A2T3M7H3</accession>
<evidence type="ECO:0000313" key="2">
    <source>
        <dbReference type="Proteomes" id="UP000240410"/>
    </source>
</evidence>
<reference evidence="1 2" key="1">
    <citation type="submission" date="2018-03" db="EMBL/GenBank/DDBJ databases">
        <title>Whole genome sequencing of Histamine producing bacteria.</title>
        <authorList>
            <person name="Butler K."/>
        </authorList>
    </citation>
    <scope>NUCLEOTIDE SEQUENCE [LARGE SCALE GENOMIC DNA]</scope>
    <source>
        <strain evidence="1 2">ATCC 33979</strain>
    </source>
</reference>
<comment type="caution">
    <text evidence="1">The sequence shown here is derived from an EMBL/GenBank/DDBJ whole genome shotgun (WGS) entry which is preliminary data.</text>
</comment>
<sequence>MKKLLLIVLFIPFSVAAHYDHSEMKKECKNKVEKIVSITESLDEGSKEKERLIQNFKEAKIYIDRNKYCKAFEQLIK</sequence>
<dbReference type="RefSeq" id="WP_045071598.1">
    <property type="nucleotide sequence ID" value="NZ_JZSL01000078.1"/>
</dbReference>